<evidence type="ECO:0000256" key="6">
    <source>
        <dbReference type="ARBA" id="ARBA00022723"/>
    </source>
</evidence>
<dbReference type="STRING" id="71139.A0A059AUE1"/>
<comment type="catalytic activity">
    <reaction evidence="17 18">
        <text>a ubiquinone + reduced [electron-transfer flavoprotein] = a ubiquinol + oxidized [electron-transfer flavoprotein] + H(+)</text>
        <dbReference type="Rhea" id="RHEA:24052"/>
        <dbReference type="Rhea" id="RHEA-COMP:9565"/>
        <dbReference type="Rhea" id="RHEA-COMP:9566"/>
        <dbReference type="Rhea" id="RHEA-COMP:10685"/>
        <dbReference type="Rhea" id="RHEA-COMP:10686"/>
        <dbReference type="ChEBI" id="CHEBI:15378"/>
        <dbReference type="ChEBI" id="CHEBI:16389"/>
        <dbReference type="ChEBI" id="CHEBI:17976"/>
        <dbReference type="ChEBI" id="CHEBI:57692"/>
        <dbReference type="ChEBI" id="CHEBI:58307"/>
        <dbReference type="EC" id="1.5.5.1"/>
    </reaction>
</comment>
<evidence type="ECO:0000256" key="8">
    <source>
        <dbReference type="ARBA" id="ARBA00022827"/>
    </source>
</evidence>
<name>A0A059AUE1_EUCGR</name>
<comment type="similarity">
    <text evidence="3">Belongs to the ETF-QO/FixC family.</text>
</comment>
<dbReference type="Gene3D" id="3.30.9.90">
    <property type="match status" value="1"/>
</dbReference>
<evidence type="ECO:0000313" key="21">
    <source>
        <dbReference type="EMBL" id="KCW57577.1"/>
    </source>
</evidence>
<dbReference type="GO" id="GO:0051539">
    <property type="term" value="F:4 iron, 4 sulfur cluster binding"/>
    <property type="evidence" value="ECO:0007669"/>
    <property type="project" value="UniProtKB-UniRule"/>
</dbReference>
<reference evidence="21" key="1">
    <citation type="submission" date="2013-07" db="EMBL/GenBank/DDBJ databases">
        <title>The genome of Eucalyptus grandis.</title>
        <authorList>
            <person name="Schmutz J."/>
            <person name="Hayes R."/>
            <person name="Myburg A."/>
            <person name="Tuskan G."/>
            <person name="Grattapaglia D."/>
            <person name="Rokhsar D.S."/>
        </authorList>
    </citation>
    <scope>NUCLEOTIDE SEQUENCE</scope>
    <source>
        <tissue evidence="21">Leaf extractions</tissue>
    </source>
</reference>
<evidence type="ECO:0000256" key="2">
    <source>
        <dbReference type="ARBA" id="ARBA00004273"/>
    </source>
</evidence>
<dbReference type="EMBL" id="KK198760">
    <property type="protein sequence ID" value="KCW57577.1"/>
    <property type="molecule type" value="Genomic_DNA"/>
</dbReference>
<evidence type="ECO:0000256" key="15">
    <source>
        <dbReference type="ARBA" id="ARBA00023128"/>
    </source>
</evidence>
<evidence type="ECO:0000256" key="4">
    <source>
        <dbReference type="ARBA" id="ARBA00022448"/>
    </source>
</evidence>
<keyword evidence="12 18" id="KW-0408">Iron</keyword>
<evidence type="ECO:0000256" key="12">
    <source>
        <dbReference type="ARBA" id="ARBA00023004"/>
    </source>
</evidence>
<gene>
    <name evidence="21" type="ORF">EUGRSUZ_H00345</name>
</gene>
<evidence type="ECO:0000256" key="14">
    <source>
        <dbReference type="ARBA" id="ARBA00023075"/>
    </source>
</evidence>
<keyword evidence="7" id="KW-0999">Mitochondrion inner membrane</keyword>
<keyword evidence="16" id="KW-0472">Membrane</keyword>
<dbReference type="SUPFAM" id="SSF54373">
    <property type="entry name" value="FAD-linked reductases, C-terminal domain"/>
    <property type="match status" value="1"/>
</dbReference>
<comment type="subcellular location">
    <subcellularLocation>
        <location evidence="2">Mitochondrion inner membrane</location>
    </subcellularLocation>
</comment>
<evidence type="ECO:0000256" key="16">
    <source>
        <dbReference type="ARBA" id="ARBA00023136"/>
    </source>
</evidence>
<protein>
    <recommendedName>
        <fullName evidence="18">Electron transfer flavoprotein-ubiquinone oxidoreductase</fullName>
        <shortName evidence="18">ETF-QO</shortName>
        <ecNumber evidence="18">1.5.5.1</ecNumber>
    </recommendedName>
</protein>
<dbReference type="PANTHER" id="PTHR10617">
    <property type="entry name" value="ELECTRON TRANSFER FLAVOPROTEIN-UBIQUINONE OXIDOREDUCTASE"/>
    <property type="match status" value="1"/>
</dbReference>
<dbReference type="InterPro" id="IPR049398">
    <property type="entry name" value="ETF-QO/FixC_UQ-bd"/>
</dbReference>
<evidence type="ECO:0000256" key="7">
    <source>
        <dbReference type="ARBA" id="ARBA00022792"/>
    </source>
</evidence>
<evidence type="ECO:0000259" key="20">
    <source>
        <dbReference type="Pfam" id="PF21162"/>
    </source>
</evidence>
<organism evidence="21">
    <name type="scientific">Eucalyptus grandis</name>
    <name type="common">Flooded gum</name>
    <dbReference type="NCBI Taxonomy" id="71139"/>
    <lineage>
        <taxon>Eukaryota</taxon>
        <taxon>Viridiplantae</taxon>
        <taxon>Streptophyta</taxon>
        <taxon>Embryophyta</taxon>
        <taxon>Tracheophyta</taxon>
        <taxon>Spermatophyta</taxon>
        <taxon>Magnoliopsida</taxon>
        <taxon>eudicotyledons</taxon>
        <taxon>Gunneridae</taxon>
        <taxon>Pentapetalae</taxon>
        <taxon>rosids</taxon>
        <taxon>malvids</taxon>
        <taxon>Myrtales</taxon>
        <taxon>Myrtaceae</taxon>
        <taxon>Myrtoideae</taxon>
        <taxon>Eucalypteae</taxon>
        <taxon>Eucalyptus</taxon>
    </lineage>
</organism>
<feature type="domain" description="ETF-QO/FixC ubiquinone-binding" evidence="20">
    <location>
        <begin position="203"/>
        <end position="296"/>
    </location>
</feature>
<dbReference type="AlphaFoldDB" id="A0A059AUE1"/>
<dbReference type="Pfam" id="PF21162">
    <property type="entry name" value="ETFQO_UQ-bd"/>
    <property type="match status" value="1"/>
</dbReference>
<dbReference type="Gene3D" id="3.30.70.20">
    <property type="match status" value="1"/>
</dbReference>
<dbReference type="Pfam" id="PF13450">
    <property type="entry name" value="NAD_binding_8"/>
    <property type="match status" value="1"/>
</dbReference>
<comment type="cofactor">
    <cofactor evidence="1 18">
        <name>FAD</name>
        <dbReference type="ChEBI" id="CHEBI:57692"/>
    </cofactor>
</comment>
<dbReference type="SUPFAM" id="SSF51905">
    <property type="entry name" value="FAD/NAD(P)-binding domain"/>
    <property type="match status" value="1"/>
</dbReference>
<comment type="function">
    <text evidence="18">Accepts electrons from ETF and reduces ubiquinone.</text>
</comment>
<dbReference type="FunFam" id="3.30.70.20:FF:000015">
    <property type="entry name" value="Electron transfer flavoprotein-ubiquinone oxidoreductase"/>
    <property type="match status" value="1"/>
</dbReference>
<dbReference type="InterPro" id="IPR040156">
    <property type="entry name" value="ETF-QO"/>
</dbReference>
<dbReference type="Gene3D" id="3.50.50.60">
    <property type="entry name" value="FAD/NAD(P)-binding domain"/>
    <property type="match status" value="1"/>
</dbReference>
<dbReference type="Gramene" id="KCW57577">
    <property type="protein sequence ID" value="KCW57577"/>
    <property type="gene ID" value="EUGRSUZ_H00345"/>
</dbReference>
<dbReference type="Pfam" id="PF05187">
    <property type="entry name" value="Fer4_ETF_QO"/>
    <property type="match status" value="1"/>
</dbReference>
<sequence length="536" mass="59705">MRYDVVVVGAGPAGLSAAIRLKQLCRERDFDLSVCVVEKGAQVGAHVLSGNVFEPRALNELLPDWRNEEAPVDVPVSSDKFWYLTKDRAFALPCPFDNRGNYVISLSQLTWWMGVKAEELGVEIYPGFAAGEVLYDSNDNVVGIGTNDMGISKDGSKKETFQHGVELKGKLTLLAEGCRGSLSEKIISKFNLRRKVQAQNQTYALGIKEVWEIDENKHEPGAVLHTLGWPLDHKTYGGSFLYHMKDRQVSIGLVIALNYQNPYLNPYEEFQKFKHHPAIKSLLEGGTVIQYGARTLNEGGFQSIPYPVFPGGAIVGCSAGFLNVPKIKGTHTAMKSGMLAAEAAFSVLSEGSSMEVYWDFLRKSWIWKELKKSRNYRPAFDYGLLPGLAICGLEHYLFKGRLPFTLKHGKPDHEATNVAKLHTPIEYPRAEGILSFDVPTSLHRSNTNHEHDQPAHLRLRDPTIPESVNLPEYAGPESRYCPARVYEYVPDEKGELKLQINAQNCLHCKACDIKDPKQNIEWTVPEGGGGPGYTVM</sequence>
<dbReference type="InterPro" id="IPR007859">
    <property type="entry name" value="ETF-QO/FixX_C"/>
</dbReference>
<evidence type="ECO:0000256" key="5">
    <source>
        <dbReference type="ARBA" id="ARBA00022630"/>
    </source>
</evidence>
<dbReference type="PANTHER" id="PTHR10617:SF107">
    <property type="entry name" value="ELECTRON TRANSFER FLAVOPROTEIN-UBIQUINONE OXIDOREDUCTASE, MITOCHONDRIAL"/>
    <property type="match status" value="1"/>
</dbReference>
<evidence type="ECO:0000256" key="3">
    <source>
        <dbReference type="ARBA" id="ARBA00006796"/>
    </source>
</evidence>
<comment type="cofactor">
    <cofactor evidence="18">
        <name>[4Fe-4S] cluster</name>
        <dbReference type="ChEBI" id="CHEBI:49883"/>
    </cofactor>
    <text evidence="18">Binds 1 [4Fe-4S] cluster.</text>
</comment>
<keyword evidence="10 18" id="KW-0249">Electron transport</keyword>
<dbReference type="OMA" id="INFQNCV"/>
<dbReference type="InParanoid" id="A0A059AUE1"/>
<evidence type="ECO:0000256" key="9">
    <source>
        <dbReference type="ARBA" id="ARBA00022946"/>
    </source>
</evidence>
<keyword evidence="13 18" id="KW-0411">Iron-sulfur</keyword>
<evidence type="ECO:0000259" key="19">
    <source>
        <dbReference type="Pfam" id="PF05187"/>
    </source>
</evidence>
<dbReference type="GO" id="GO:0022900">
    <property type="term" value="P:electron transport chain"/>
    <property type="evidence" value="ECO:0000318"/>
    <property type="project" value="GO_Central"/>
</dbReference>
<keyword evidence="14 18" id="KW-0830">Ubiquinone</keyword>
<evidence type="ECO:0000256" key="17">
    <source>
        <dbReference type="ARBA" id="ARBA00052682"/>
    </source>
</evidence>
<evidence type="ECO:0000256" key="1">
    <source>
        <dbReference type="ARBA" id="ARBA00001974"/>
    </source>
</evidence>
<dbReference type="GO" id="GO:0009646">
    <property type="term" value="P:response to absence of light"/>
    <property type="evidence" value="ECO:0007669"/>
    <property type="project" value="EnsemblPlants"/>
</dbReference>
<keyword evidence="15" id="KW-0496">Mitochondrion</keyword>
<evidence type="ECO:0000256" key="18">
    <source>
        <dbReference type="RuleBase" id="RU366068"/>
    </source>
</evidence>
<dbReference type="GO" id="GO:0010230">
    <property type="term" value="P:alternative respiration"/>
    <property type="evidence" value="ECO:0007669"/>
    <property type="project" value="EnsemblPlants"/>
</dbReference>
<evidence type="ECO:0000256" key="13">
    <source>
        <dbReference type="ARBA" id="ARBA00023014"/>
    </source>
</evidence>
<evidence type="ECO:0000256" key="10">
    <source>
        <dbReference type="ARBA" id="ARBA00022982"/>
    </source>
</evidence>
<keyword evidence="8 18" id="KW-0274">FAD</keyword>
<feature type="domain" description="ETF-QO/FixX C-terminal" evidence="19">
    <location>
        <begin position="432"/>
        <end position="534"/>
    </location>
</feature>
<dbReference type="GO" id="GO:0046872">
    <property type="term" value="F:metal ion binding"/>
    <property type="evidence" value="ECO:0007669"/>
    <property type="project" value="UniProtKB-KW"/>
</dbReference>
<proteinExistence type="inferred from homology"/>
<dbReference type="SUPFAM" id="SSF54862">
    <property type="entry name" value="4Fe-4S ferredoxins"/>
    <property type="match status" value="1"/>
</dbReference>
<dbReference type="GO" id="GO:0006552">
    <property type="term" value="P:L-leucine catabolic process"/>
    <property type="evidence" value="ECO:0007669"/>
    <property type="project" value="EnsemblPlants"/>
</dbReference>
<keyword evidence="4 18" id="KW-0813">Transport</keyword>
<keyword evidence="9" id="KW-0809">Transit peptide</keyword>
<dbReference type="EC" id="1.5.5.1" evidence="18"/>
<evidence type="ECO:0000256" key="11">
    <source>
        <dbReference type="ARBA" id="ARBA00023002"/>
    </source>
</evidence>
<dbReference type="GO" id="GO:0005743">
    <property type="term" value="C:mitochondrial inner membrane"/>
    <property type="evidence" value="ECO:0000318"/>
    <property type="project" value="GO_Central"/>
</dbReference>
<dbReference type="eggNOG" id="KOG2415">
    <property type="taxonomic scope" value="Eukaryota"/>
</dbReference>
<accession>A0A059AUE1</accession>
<dbReference type="FunCoup" id="A0A059AUE1">
    <property type="interactions" value="2849"/>
</dbReference>
<keyword evidence="11 18" id="KW-0560">Oxidoreductase</keyword>
<keyword evidence="6 18" id="KW-0479">Metal-binding</keyword>
<dbReference type="GO" id="GO:0004174">
    <property type="term" value="F:electron-transferring-flavoprotein dehydrogenase activity"/>
    <property type="evidence" value="ECO:0000318"/>
    <property type="project" value="GO_Central"/>
</dbReference>
<keyword evidence="5 18" id="KW-0285">Flavoprotein</keyword>
<dbReference type="InterPro" id="IPR036188">
    <property type="entry name" value="FAD/NAD-bd_sf"/>
</dbReference>